<dbReference type="AlphaFoldDB" id="A0A7C4Y6Z9"/>
<comment type="caution">
    <text evidence="15">The sequence shown here is derived from an EMBL/GenBank/DDBJ whole genome shotgun (WGS) entry which is preliminary data.</text>
</comment>
<accession>A0A7C4Y6Z9</accession>
<dbReference type="Gene3D" id="3.30.930.10">
    <property type="entry name" value="Bira Bifunctional Protein, Domain 2"/>
    <property type="match status" value="1"/>
</dbReference>
<dbReference type="FunFam" id="3.30.930.10:FF:000003">
    <property type="entry name" value="Phenylalanine--tRNA ligase alpha subunit"/>
    <property type="match status" value="1"/>
</dbReference>
<evidence type="ECO:0000313" key="15">
    <source>
        <dbReference type="EMBL" id="HGW60604.1"/>
    </source>
</evidence>
<dbReference type="GO" id="GO:0000287">
    <property type="term" value="F:magnesium ion binding"/>
    <property type="evidence" value="ECO:0007669"/>
    <property type="project" value="UniProtKB-UniRule"/>
</dbReference>
<dbReference type="GO" id="GO:0005524">
    <property type="term" value="F:ATP binding"/>
    <property type="evidence" value="ECO:0007669"/>
    <property type="project" value="UniProtKB-UniRule"/>
</dbReference>
<comment type="subunit">
    <text evidence="3 13">Tetramer of two alpha and two beta subunits.</text>
</comment>
<evidence type="ECO:0000256" key="7">
    <source>
        <dbReference type="ARBA" id="ARBA00022741"/>
    </source>
</evidence>
<dbReference type="PROSITE" id="PS50862">
    <property type="entry name" value="AA_TRNA_LIGASE_II"/>
    <property type="match status" value="1"/>
</dbReference>
<evidence type="ECO:0000256" key="5">
    <source>
        <dbReference type="ARBA" id="ARBA00022598"/>
    </source>
</evidence>
<comment type="similarity">
    <text evidence="2 13">Belongs to the class-II aminoacyl-tRNA synthetase family. Phe-tRNA synthetase alpha subunit type 1 subfamily.</text>
</comment>
<keyword evidence="8 13" id="KW-0067">ATP-binding</keyword>
<comment type="cofactor">
    <cofactor evidence="13">
        <name>Mg(2+)</name>
        <dbReference type="ChEBI" id="CHEBI:18420"/>
    </cofactor>
    <text evidence="13">Binds 2 magnesium ions per tetramer.</text>
</comment>
<sequence>MDRVEDIRKDFEGYIKDVKSLEELKKIQVLFLGKKGKIQELFKEIKEVEVAKRKSFGENVNNLKEYIEDTIKKKEELILSTLKESLLKNAHVDVTQQGLHLERGRKHILSKVIDEVKSIFISMGFDVFSGPDIESDYYNFEALNVPEHHPARDMQDTFYLKEKILLRTHTSPMQIRTMEREKPPIRMIAIGRCYRRDALDSSHSPQFHQIEGLVVDKDISFANLKATLTEFSRKMFGAQTRVRFSPSYFPFVEPGAETSITCVICGGKGCPVCKYTGYLEMGGSGMVHPNVLRNVGIDPEVYQGFAFGWGIERIAMVKYGIPDIRYFLQNDLRFLKQF</sequence>
<evidence type="ECO:0000256" key="8">
    <source>
        <dbReference type="ARBA" id="ARBA00022840"/>
    </source>
</evidence>
<dbReference type="PANTHER" id="PTHR11538:SF41">
    <property type="entry name" value="PHENYLALANINE--TRNA LIGASE, MITOCHONDRIAL"/>
    <property type="match status" value="1"/>
</dbReference>
<dbReference type="GO" id="GO:0004826">
    <property type="term" value="F:phenylalanine-tRNA ligase activity"/>
    <property type="evidence" value="ECO:0007669"/>
    <property type="project" value="UniProtKB-UniRule"/>
</dbReference>
<dbReference type="GO" id="GO:0000049">
    <property type="term" value="F:tRNA binding"/>
    <property type="evidence" value="ECO:0007669"/>
    <property type="project" value="InterPro"/>
</dbReference>
<dbReference type="SUPFAM" id="SSF46589">
    <property type="entry name" value="tRNA-binding arm"/>
    <property type="match status" value="1"/>
</dbReference>
<dbReference type="SUPFAM" id="SSF55681">
    <property type="entry name" value="Class II aaRS and biotin synthetases"/>
    <property type="match status" value="1"/>
</dbReference>
<dbReference type="GO" id="GO:0006432">
    <property type="term" value="P:phenylalanyl-tRNA aminoacylation"/>
    <property type="evidence" value="ECO:0007669"/>
    <property type="project" value="UniProtKB-UniRule"/>
</dbReference>
<dbReference type="InterPro" id="IPR004188">
    <property type="entry name" value="Phe-tRNA_ligase_II_N"/>
</dbReference>
<dbReference type="InterPro" id="IPR004529">
    <property type="entry name" value="Phe-tRNA-synth_IIc_asu"/>
</dbReference>
<evidence type="ECO:0000256" key="9">
    <source>
        <dbReference type="ARBA" id="ARBA00022842"/>
    </source>
</evidence>
<evidence type="ECO:0000256" key="13">
    <source>
        <dbReference type="HAMAP-Rule" id="MF_00281"/>
    </source>
</evidence>
<dbReference type="InterPro" id="IPR010978">
    <property type="entry name" value="tRNA-bd_arm"/>
</dbReference>
<keyword evidence="5 13" id="KW-0436">Ligase</keyword>
<protein>
    <recommendedName>
        <fullName evidence="13">Phenylalanine--tRNA ligase alpha subunit</fullName>
        <ecNumber evidence="13">6.1.1.20</ecNumber>
    </recommendedName>
    <alternativeName>
        <fullName evidence="13">Phenylalanyl-tRNA synthetase alpha subunit</fullName>
        <shortName evidence="13">PheRS</shortName>
    </alternativeName>
</protein>
<keyword evidence="10 13" id="KW-0648">Protein biosynthesis</keyword>
<evidence type="ECO:0000256" key="12">
    <source>
        <dbReference type="ARBA" id="ARBA00049255"/>
    </source>
</evidence>
<dbReference type="Pfam" id="PF02912">
    <property type="entry name" value="Phe_tRNA-synt_N"/>
    <property type="match status" value="1"/>
</dbReference>
<name>A0A7C4Y6Z9_9BACT</name>
<keyword evidence="9 13" id="KW-0460">Magnesium</keyword>
<evidence type="ECO:0000259" key="14">
    <source>
        <dbReference type="PROSITE" id="PS50862"/>
    </source>
</evidence>
<comment type="catalytic activity">
    <reaction evidence="12 13">
        <text>tRNA(Phe) + L-phenylalanine + ATP = L-phenylalanyl-tRNA(Phe) + AMP + diphosphate + H(+)</text>
        <dbReference type="Rhea" id="RHEA:19413"/>
        <dbReference type="Rhea" id="RHEA-COMP:9668"/>
        <dbReference type="Rhea" id="RHEA-COMP:9699"/>
        <dbReference type="ChEBI" id="CHEBI:15378"/>
        <dbReference type="ChEBI" id="CHEBI:30616"/>
        <dbReference type="ChEBI" id="CHEBI:33019"/>
        <dbReference type="ChEBI" id="CHEBI:58095"/>
        <dbReference type="ChEBI" id="CHEBI:78442"/>
        <dbReference type="ChEBI" id="CHEBI:78531"/>
        <dbReference type="ChEBI" id="CHEBI:456215"/>
        <dbReference type="EC" id="6.1.1.20"/>
    </reaction>
</comment>
<dbReference type="InterPro" id="IPR045864">
    <property type="entry name" value="aa-tRNA-synth_II/BPL/LPL"/>
</dbReference>
<feature type="binding site" evidence="13">
    <location>
        <position position="253"/>
    </location>
    <ligand>
        <name>Mg(2+)</name>
        <dbReference type="ChEBI" id="CHEBI:18420"/>
        <note>shared with beta subunit</note>
    </ligand>
</feature>
<feature type="domain" description="Aminoacyl-transfer RNA synthetases class-II family profile" evidence="14">
    <location>
        <begin position="108"/>
        <end position="337"/>
    </location>
</feature>
<keyword evidence="6 13" id="KW-0479">Metal-binding</keyword>
<dbReference type="EC" id="6.1.1.20" evidence="13"/>
<evidence type="ECO:0000256" key="1">
    <source>
        <dbReference type="ARBA" id="ARBA00004496"/>
    </source>
</evidence>
<reference evidence="15" key="1">
    <citation type="journal article" date="2020" name="mSystems">
        <title>Genome- and Community-Level Interaction Insights into Carbon Utilization and Element Cycling Functions of Hydrothermarchaeota in Hydrothermal Sediment.</title>
        <authorList>
            <person name="Zhou Z."/>
            <person name="Liu Y."/>
            <person name="Xu W."/>
            <person name="Pan J."/>
            <person name="Luo Z.H."/>
            <person name="Li M."/>
        </authorList>
    </citation>
    <scope>NUCLEOTIDE SEQUENCE [LARGE SCALE GENOMIC DNA]</scope>
    <source>
        <strain evidence="15">SpSt-794</strain>
    </source>
</reference>
<gene>
    <name evidence="13" type="primary">pheS</name>
    <name evidence="15" type="ORF">ENV82_04165</name>
</gene>
<organism evidence="15">
    <name type="scientific">Caldisericum exile</name>
    <dbReference type="NCBI Taxonomy" id="693075"/>
    <lineage>
        <taxon>Bacteria</taxon>
        <taxon>Pseudomonadati</taxon>
        <taxon>Caldisericota/Cryosericota group</taxon>
        <taxon>Caldisericota</taxon>
        <taxon>Caldisericia</taxon>
        <taxon>Caldisericales</taxon>
        <taxon>Caldisericaceae</taxon>
        <taxon>Caldisericum</taxon>
    </lineage>
</organism>
<evidence type="ECO:0000256" key="3">
    <source>
        <dbReference type="ARBA" id="ARBA00011209"/>
    </source>
</evidence>
<dbReference type="PANTHER" id="PTHR11538">
    <property type="entry name" value="PHENYLALANYL-TRNA SYNTHETASE"/>
    <property type="match status" value="1"/>
</dbReference>
<evidence type="ECO:0000256" key="11">
    <source>
        <dbReference type="ARBA" id="ARBA00023146"/>
    </source>
</evidence>
<keyword evidence="11 13" id="KW-0030">Aminoacyl-tRNA synthetase</keyword>
<dbReference type="GO" id="GO:0005737">
    <property type="term" value="C:cytoplasm"/>
    <property type="evidence" value="ECO:0007669"/>
    <property type="project" value="UniProtKB-SubCell"/>
</dbReference>
<keyword evidence="7 13" id="KW-0547">Nucleotide-binding</keyword>
<dbReference type="NCBIfam" id="TIGR00468">
    <property type="entry name" value="pheS"/>
    <property type="match status" value="1"/>
</dbReference>
<dbReference type="CDD" id="cd00496">
    <property type="entry name" value="PheRS_alpha_core"/>
    <property type="match status" value="1"/>
</dbReference>
<evidence type="ECO:0000256" key="6">
    <source>
        <dbReference type="ARBA" id="ARBA00022723"/>
    </source>
</evidence>
<proteinExistence type="inferred from homology"/>
<evidence type="ECO:0000256" key="4">
    <source>
        <dbReference type="ARBA" id="ARBA00022490"/>
    </source>
</evidence>
<dbReference type="InterPro" id="IPR006195">
    <property type="entry name" value="aa-tRNA-synth_II"/>
</dbReference>
<evidence type="ECO:0000256" key="2">
    <source>
        <dbReference type="ARBA" id="ARBA00010207"/>
    </source>
</evidence>
<dbReference type="EMBL" id="DTHV01000131">
    <property type="protein sequence ID" value="HGW60604.1"/>
    <property type="molecule type" value="Genomic_DNA"/>
</dbReference>
<comment type="subcellular location">
    <subcellularLocation>
        <location evidence="1 13">Cytoplasm</location>
    </subcellularLocation>
</comment>
<dbReference type="HAMAP" id="MF_00281">
    <property type="entry name" value="Phe_tRNA_synth_alpha1"/>
    <property type="match status" value="1"/>
</dbReference>
<dbReference type="Pfam" id="PF01409">
    <property type="entry name" value="tRNA-synt_2d"/>
    <property type="match status" value="1"/>
</dbReference>
<evidence type="ECO:0000256" key="10">
    <source>
        <dbReference type="ARBA" id="ARBA00022917"/>
    </source>
</evidence>
<dbReference type="InterPro" id="IPR002319">
    <property type="entry name" value="Phenylalanyl-tRNA_Synthase"/>
</dbReference>
<dbReference type="InterPro" id="IPR022911">
    <property type="entry name" value="Phe_tRNA_ligase_alpha1_bac"/>
</dbReference>
<keyword evidence="4 13" id="KW-0963">Cytoplasm</keyword>